<name>W6MU96_9ASCO</name>
<dbReference type="PROSITE" id="PS50048">
    <property type="entry name" value="ZN2_CY6_FUNGAL_2"/>
    <property type="match status" value="1"/>
</dbReference>
<dbReference type="HOGENOM" id="CLU_013987_2_1_1"/>
<reference evidence="5" key="2">
    <citation type="submission" date="2014-02" db="EMBL/GenBank/DDBJ databases">
        <title>Complete DNA sequence of /Kuraishia capsulata/ illustrates novel genomic features among budding yeasts (/Saccharomycotina/).</title>
        <authorList>
            <person name="Morales L."/>
            <person name="Noel B."/>
            <person name="Porcel B."/>
            <person name="Marcet-Houben M."/>
            <person name="Hullo M-F."/>
            <person name="Sacerdot C."/>
            <person name="Tekaia F."/>
            <person name="Leh-Louis V."/>
            <person name="Despons L."/>
            <person name="Khanna V."/>
            <person name="Aury J-M."/>
            <person name="Barbe V."/>
            <person name="Couloux A."/>
            <person name="Labadie K."/>
            <person name="Pelletier E."/>
            <person name="Souciet J-L."/>
            <person name="Boekhout T."/>
            <person name="Gabaldon T."/>
            <person name="Wincker P."/>
            <person name="Dujon B."/>
        </authorList>
    </citation>
    <scope>NUCLEOTIDE SEQUENCE</scope>
    <source>
        <strain evidence="5">CBS 1993</strain>
    </source>
</reference>
<gene>
    <name evidence="5" type="ORF">KUCA_T00004998001</name>
</gene>
<dbReference type="InterPro" id="IPR036864">
    <property type="entry name" value="Zn2-C6_fun-type_DNA-bd_sf"/>
</dbReference>
<reference evidence="5" key="1">
    <citation type="submission" date="2013-12" db="EMBL/GenBank/DDBJ databases">
        <authorList>
            <person name="Genoscope - CEA"/>
        </authorList>
    </citation>
    <scope>NUCLEOTIDE SEQUENCE</scope>
    <source>
        <strain evidence="5">CBS 1993</strain>
    </source>
</reference>
<dbReference type="GO" id="GO:0008270">
    <property type="term" value="F:zinc ion binding"/>
    <property type="evidence" value="ECO:0007669"/>
    <property type="project" value="InterPro"/>
</dbReference>
<evidence type="ECO:0000313" key="6">
    <source>
        <dbReference type="Proteomes" id="UP000019384"/>
    </source>
</evidence>
<evidence type="ECO:0000256" key="3">
    <source>
        <dbReference type="SAM" id="Coils"/>
    </source>
</evidence>
<evidence type="ECO:0000259" key="4">
    <source>
        <dbReference type="PROSITE" id="PS50048"/>
    </source>
</evidence>
<dbReference type="GO" id="GO:0000981">
    <property type="term" value="F:DNA-binding transcription factor activity, RNA polymerase II-specific"/>
    <property type="evidence" value="ECO:0007669"/>
    <property type="project" value="InterPro"/>
</dbReference>
<comment type="subcellular location">
    <subcellularLocation>
        <location evidence="1">Nucleus</location>
    </subcellularLocation>
</comment>
<dbReference type="GeneID" id="34522389"/>
<dbReference type="Pfam" id="PF16846">
    <property type="entry name" value="Cep3"/>
    <property type="match status" value="1"/>
</dbReference>
<dbReference type="InterPro" id="IPR001138">
    <property type="entry name" value="Zn2Cys6_DnaBD"/>
</dbReference>
<organism evidence="5 6">
    <name type="scientific">Kuraishia capsulata CBS 1993</name>
    <dbReference type="NCBI Taxonomy" id="1382522"/>
    <lineage>
        <taxon>Eukaryota</taxon>
        <taxon>Fungi</taxon>
        <taxon>Dikarya</taxon>
        <taxon>Ascomycota</taxon>
        <taxon>Saccharomycotina</taxon>
        <taxon>Pichiomycetes</taxon>
        <taxon>Pichiales</taxon>
        <taxon>Pichiaceae</taxon>
        <taxon>Kuraishia</taxon>
    </lineage>
</organism>
<feature type="domain" description="Zn(2)-C6 fungal-type" evidence="4">
    <location>
        <begin position="24"/>
        <end position="55"/>
    </location>
</feature>
<evidence type="ECO:0000313" key="5">
    <source>
        <dbReference type="EMBL" id="CDK29012.1"/>
    </source>
</evidence>
<sequence length="693" mass="79790">MLMEELIDNGSLGNIRKSRRAPKSCIQCYKRKVKCNKNTPCDVCIRKGTAHVCAREPVMVGGILMNESSLPISDGSTERIPESVYEKEIECLKRKVTDLEELVTRLSRDKEGVGTNTKGSENRHTDPVKRADRDLYSVTVNMLTRGLVRGSYDDEALEFKRDEWIYEHDKIIRFTDNSAKPIKFPDNVDVVTKPFSEIWNYWLRLVQYLTKEQSYVLISFSLARLSVLAGVIDTDAFWEEHDRFWNTSGPKHLLFEYDRSTDQYIWMSLWYALLCAGIYHGDESLQQTLGLDDDMMDKFPRIFLGSSLECLYRGRFMTFPKVTSVQTIIVMHLCGHAFGGSHLMNCLLSTAINLARFHNMDTIEKSGDDLEIGKKIWWNLVSLDWSDTHGRHAIIPKGSFTTGLPNAYRNGKMTVDCHYLLFRATAAQIKRNYYFEDKVERTTLNLEMLKQADLELKLLAMRTEIDFRDKLPQNSESELVQYLIRCTISCEILEVNRMMSTFMTNEEWSLKCSPECLRYAMDIVRLYTDEEVPFRFKKMSIVPENVINASVFIMVDSLMRPLKDKQFRNCVELIQRVMGILGSYKQAMRPAIRGIFVLGRLLELMRRRQGDNAGFSFNDVGLDKHLESIRSLPLPFGNHVIPLVPEPTVEDGPDGYANAILDTLDDQDWKAFLNSVDDLVMTYDIGLARDMTS</sequence>
<feature type="coiled-coil region" evidence="3">
    <location>
        <begin position="82"/>
        <end position="109"/>
    </location>
</feature>
<dbReference type="GO" id="GO:0005634">
    <property type="term" value="C:nucleus"/>
    <property type="evidence" value="ECO:0007669"/>
    <property type="project" value="UniProtKB-SubCell"/>
</dbReference>
<keyword evidence="3" id="KW-0175">Coiled coil</keyword>
<dbReference type="InterPro" id="IPR050613">
    <property type="entry name" value="Sec_Metabolite_Reg"/>
</dbReference>
<dbReference type="PANTHER" id="PTHR31001">
    <property type="entry name" value="UNCHARACTERIZED TRANSCRIPTIONAL REGULATORY PROTEIN"/>
    <property type="match status" value="1"/>
</dbReference>
<proteinExistence type="predicted"/>
<dbReference type="Proteomes" id="UP000019384">
    <property type="component" value="Unassembled WGS sequence"/>
</dbReference>
<dbReference type="STRING" id="1382522.W6MU96"/>
<dbReference type="InterPro" id="IPR031760">
    <property type="entry name" value="Cep3_C"/>
</dbReference>
<dbReference type="SUPFAM" id="SSF57701">
    <property type="entry name" value="Zn2/Cys6 DNA-binding domain"/>
    <property type="match status" value="1"/>
</dbReference>
<evidence type="ECO:0000256" key="1">
    <source>
        <dbReference type="ARBA" id="ARBA00004123"/>
    </source>
</evidence>
<evidence type="ECO:0000256" key="2">
    <source>
        <dbReference type="ARBA" id="ARBA00023242"/>
    </source>
</evidence>
<keyword evidence="2" id="KW-0539">Nucleus</keyword>
<dbReference type="RefSeq" id="XP_022461001.1">
    <property type="nucleotide sequence ID" value="XM_022606139.1"/>
</dbReference>
<accession>W6MU96</accession>
<dbReference type="CDD" id="cd00067">
    <property type="entry name" value="GAL4"/>
    <property type="match status" value="1"/>
</dbReference>
<dbReference type="CDD" id="cd12148">
    <property type="entry name" value="fungal_TF_MHR"/>
    <property type="match status" value="1"/>
</dbReference>
<dbReference type="PANTHER" id="PTHR31001:SF90">
    <property type="entry name" value="CENTROMERE DNA-BINDING PROTEIN COMPLEX CBF3 SUBUNIT B"/>
    <property type="match status" value="1"/>
</dbReference>
<dbReference type="EMBL" id="HG793130">
    <property type="protein sequence ID" value="CDK29012.1"/>
    <property type="molecule type" value="Genomic_DNA"/>
</dbReference>
<keyword evidence="6" id="KW-1185">Reference proteome</keyword>
<dbReference type="OrthoDB" id="1747771at2759"/>
<dbReference type="AlphaFoldDB" id="W6MU96"/>
<protein>
    <recommendedName>
        <fullName evidence="4">Zn(2)-C6 fungal-type domain-containing protein</fullName>
    </recommendedName>
</protein>
<dbReference type="Gene3D" id="4.10.240.10">
    <property type="entry name" value="Zn(2)-C6 fungal-type DNA-binding domain"/>
    <property type="match status" value="1"/>
</dbReference>